<organism evidence="1 2">
    <name type="scientific">Portunus trituberculatus</name>
    <name type="common">Swimming crab</name>
    <name type="synonym">Neptunus trituberculatus</name>
    <dbReference type="NCBI Taxonomy" id="210409"/>
    <lineage>
        <taxon>Eukaryota</taxon>
        <taxon>Metazoa</taxon>
        <taxon>Ecdysozoa</taxon>
        <taxon>Arthropoda</taxon>
        <taxon>Crustacea</taxon>
        <taxon>Multicrustacea</taxon>
        <taxon>Malacostraca</taxon>
        <taxon>Eumalacostraca</taxon>
        <taxon>Eucarida</taxon>
        <taxon>Decapoda</taxon>
        <taxon>Pleocyemata</taxon>
        <taxon>Brachyura</taxon>
        <taxon>Eubrachyura</taxon>
        <taxon>Portunoidea</taxon>
        <taxon>Portunidae</taxon>
        <taxon>Portuninae</taxon>
        <taxon>Portunus</taxon>
    </lineage>
</organism>
<evidence type="ECO:0000313" key="2">
    <source>
        <dbReference type="Proteomes" id="UP000324222"/>
    </source>
</evidence>
<dbReference type="EMBL" id="VSRR010040357">
    <property type="protein sequence ID" value="MPC75094.1"/>
    <property type="molecule type" value="Genomic_DNA"/>
</dbReference>
<protein>
    <submittedName>
        <fullName evidence="1">Uncharacterized protein</fullName>
    </submittedName>
</protein>
<reference evidence="1 2" key="1">
    <citation type="submission" date="2019-05" db="EMBL/GenBank/DDBJ databases">
        <title>Another draft genome of Portunus trituberculatus and its Hox gene families provides insights of decapod evolution.</title>
        <authorList>
            <person name="Jeong J.-H."/>
            <person name="Song I."/>
            <person name="Kim S."/>
            <person name="Choi T."/>
            <person name="Kim D."/>
            <person name="Ryu S."/>
            <person name="Kim W."/>
        </authorList>
    </citation>
    <scope>NUCLEOTIDE SEQUENCE [LARGE SCALE GENOMIC DNA]</scope>
    <source>
        <tissue evidence="1">Muscle</tissue>
    </source>
</reference>
<accession>A0A5B7I2X3</accession>
<gene>
    <name evidence="1" type="ORF">E2C01_069479</name>
</gene>
<sequence>MMKATKTSSLKDSQRLAGPWVLMAVRAPGKFKNLDNVAWGGHHTSLESAGGLVSTLDSN</sequence>
<name>A0A5B7I2X3_PORTR</name>
<comment type="caution">
    <text evidence="1">The sequence shown here is derived from an EMBL/GenBank/DDBJ whole genome shotgun (WGS) entry which is preliminary data.</text>
</comment>
<dbReference type="Proteomes" id="UP000324222">
    <property type="component" value="Unassembled WGS sequence"/>
</dbReference>
<proteinExistence type="predicted"/>
<keyword evidence="2" id="KW-1185">Reference proteome</keyword>
<evidence type="ECO:0000313" key="1">
    <source>
        <dbReference type="EMBL" id="MPC75094.1"/>
    </source>
</evidence>
<dbReference type="AlphaFoldDB" id="A0A5B7I2X3"/>